<evidence type="ECO:0000313" key="3">
    <source>
        <dbReference type="Proteomes" id="UP000322499"/>
    </source>
</evidence>
<evidence type="ECO:0000256" key="1">
    <source>
        <dbReference type="SAM" id="MobiDB-lite"/>
    </source>
</evidence>
<dbReference type="Proteomes" id="UP000322499">
    <property type="component" value="Unassembled WGS sequence"/>
</dbReference>
<organism evidence="2 3">
    <name type="scientific">Blastococcus xanthinilyticus</name>
    <dbReference type="NCBI Taxonomy" id="1564164"/>
    <lineage>
        <taxon>Bacteria</taxon>
        <taxon>Bacillati</taxon>
        <taxon>Actinomycetota</taxon>
        <taxon>Actinomycetes</taxon>
        <taxon>Geodermatophilales</taxon>
        <taxon>Geodermatophilaceae</taxon>
        <taxon>Blastococcus</taxon>
    </lineage>
</organism>
<gene>
    <name evidence="2" type="ORF">BD833_106105</name>
</gene>
<protein>
    <submittedName>
        <fullName evidence="2">Uncharacterized protein</fullName>
    </submittedName>
</protein>
<dbReference type="AlphaFoldDB" id="A0A5S5CUQ6"/>
<comment type="caution">
    <text evidence="2">The sequence shown here is derived from an EMBL/GenBank/DDBJ whole genome shotgun (WGS) entry which is preliminary data.</text>
</comment>
<reference evidence="2 3" key="1">
    <citation type="submission" date="2019-07" db="EMBL/GenBank/DDBJ databases">
        <title>Genomic Encyclopedia of Archaeal and Bacterial Type Strains, Phase II (KMG-II): from individual species to whole genera.</title>
        <authorList>
            <person name="Goeker M."/>
        </authorList>
    </citation>
    <scope>NUCLEOTIDE SEQUENCE [LARGE SCALE GENOMIC DNA]</scope>
    <source>
        <strain evidence="2 3">DSM 46842</strain>
    </source>
</reference>
<accession>A0A5S5CUQ6</accession>
<keyword evidence="3" id="KW-1185">Reference proteome</keyword>
<proteinExistence type="predicted"/>
<dbReference type="RefSeq" id="WP_166533181.1">
    <property type="nucleotide sequence ID" value="NZ_VNHW01000006.1"/>
</dbReference>
<feature type="region of interest" description="Disordered" evidence="1">
    <location>
        <begin position="68"/>
        <end position="95"/>
    </location>
</feature>
<name>A0A5S5CUQ6_9ACTN</name>
<evidence type="ECO:0000313" key="2">
    <source>
        <dbReference type="EMBL" id="TYP87517.1"/>
    </source>
</evidence>
<dbReference type="EMBL" id="VNHW01000006">
    <property type="protein sequence ID" value="TYP87517.1"/>
    <property type="molecule type" value="Genomic_DNA"/>
</dbReference>
<sequence>MKRTESRAAGTLPPVVLTPEEAAAVASALAARPDGPYADAGGTALRKVVAALEPDRSRRAQLLAAVARHPAGRARRPTGGEVPRPRLVVLPGGSA</sequence>